<dbReference type="STRING" id="1141098.A0A1Y2DK29"/>
<dbReference type="Gene3D" id="3.90.280.10">
    <property type="entry name" value="PEBP-like"/>
    <property type="match status" value="1"/>
</dbReference>
<dbReference type="InterPro" id="IPR036610">
    <property type="entry name" value="PEBP-like_sf"/>
</dbReference>
<accession>A0A1Y2DK29</accession>
<dbReference type="CDD" id="cd00866">
    <property type="entry name" value="PEBP_euk"/>
    <property type="match status" value="1"/>
</dbReference>
<dbReference type="InParanoid" id="A0A1Y2DK29"/>
<dbReference type="AlphaFoldDB" id="A0A1Y2DK29"/>
<sequence>MLSTLTFATLAALALAIPPPEFGFVDSGNHTEFSVAYTYKGNTTVVQEGQLFGANITSTKPALALDPAKYQSVADYTGQYLILMVDPDAPTPSNPTRRFILHWLASNMTQNTSAATPQTGRALTNSTPAQVPYRGPAPTTHLQRPPLHPLRLRPTRQLCHSECVHRI</sequence>
<feature type="chain" id="PRO_5010987443" evidence="2">
    <location>
        <begin position="17"/>
        <end position="167"/>
    </location>
</feature>
<dbReference type="PANTHER" id="PTHR11362">
    <property type="entry name" value="PHOSPHATIDYLETHANOLAMINE-BINDING PROTEIN"/>
    <property type="match status" value="1"/>
</dbReference>
<dbReference type="InterPro" id="IPR008914">
    <property type="entry name" value="PEBP"/>
</dbReference>
<keyword evidence="2" id="KW-0732">Signal</keyword>
<name>A0A1Y2DK29_9PEZI</name>
<dbReference type="PANTHER" id="PTHR11362:SF150">
    <property type="match status" value="1"/>
</dbReference>
<protein>
    <submittedName>
        <fullName evidence="3">Phosphatidylethanolamine-binding protein</fullName>
    </submittedName>
</protein>
<reference evidence="3 4" key="1">
    <citation type="submission" date="2016-07" db="EMBL/GenBank/DDBJ databases">
        <title>Pervasive Adenine N6-methylation of Active Genes in Fungi.</title>
        <authorList>
            <consortium name="DOE Joint Genome Institute"/>
            <person name="Mondo S.J."/>
            <person name="Dannebaum R.O."/>
            <person name="Kuo R.C."/>
            <person name="Labutti K."/>
            <person name="Haridas S."/>
            <person name="Kuo A."/>
            <person name="Salamov A."/>
            <person name="Ahrendt S.R."/>
            <person name="Lipzen A."/>
            <person name="Sullivan W."/>
            <person name="Andreopoulos W.B."/>
            <person name="Clum A."/>
            <person name="Lindquist E."/>
            <person name="Daum C."/>
            <person name="Ramamoorthy G.K."/>
            <person name="Gryganskyi A."/>
            <person name="Culley D."/>
            <person name="Magnuson J.K."/>
            <person name="James T.Y."/>
            <person name="O'Malley M.A."/>
            <person name="Stajich J.E."/>
            <person name="Spatafora J.W."/>
            <person name="Visel A."/>
            <person name="Grigoriev I.V."/>
        </authorList>
    </citation>
    <scope>NUCLEOTIDE SEQUENCE [LARGE SCALE GENOMIC DNA]</scope>
    <source>
        <strain evidence="3 4">CBS 129021</strain>
    </source>
</reference>
<dbReference type="InterPro" id="IPR035810">
    <property type="entry name" value="PEBP_euk"/>
</dbReference>
<evidence type="ECO:0000256" key="2">
    <source>
        <dbReference type="SAM" id="SignalP"/>
    </source>
</evidence>
<comment type="caution">
    <text evidence="3">The sequence shown here is derived from an EMBL/GenBank/DDBJ whole genome shotgun (WGS) entry which is preliminary data.</text>
</comment>
<evidence type="ECO:0000313" key="3">
    <source>
        <dbReference type="EMBL" id="ORY59607.1"/>
    </source>
</evidence>
<gene>
    <name evidence="3" type="ORF">BCR38DRAFT_445027</name>
</gene>
<organism evidence="3 4">
    <name type="scientific">Pseudomassariella vexata</name>
    <dbReference type="NCBI Taxonomy" id="1141098"/>
    <lineage>
        <taxon>Eukaryota</taxon>
        <taxon>Fungi</taxon>
        <taxon>Dikarya</taxon>
        <taxon>Ascomycota</taxon>
        <taxon>Pezizomycotina</taxon>
        <taxon>Sordariomycetes</taxon>
        <taxon>Xylariomycetidae</taxon>
        <taxon>Amphisphaeriales</taxon>
        <taxon>Pseudomassariaceae</taxon>
        <taxon>Pseudomassariella</taxon>
    </lineage>
</organism>
<keyword evidence="4" id="KW-1185">Reference proteome</keyword>
<dbReference type="Proteomes" id="UP000193689">
    <property type="component" value="Unassembled WGS sequence"/>
</dbReference>
<dbReference type="OrthoDB" id="2506647at2759"/>
<dbReference type="SUPFAM" id="SSF49777">
    <property type="entry name" value="PEBP-like"/>
    <property type="match status" value="1"/>
</dbReference>
<dbReference type="Pfam" id="PF01161">
    <property type="entry name" value="PBP"/>
    <property type="match status" value="1"/>
</dbReference>
<evidence type="ECO:0000313" key="4">
    <source>
        <dbReference type="Proteomes" id="UP000193689"/>
    </source>
</evidence>
<dbReference type="RefSeq" id="XP_040712181.1">
    <property type="nucleotide sequence ID" value="XM_040860975.1"/>
</dbReference>
<feature type="compositionally biased region" description="Polar residues" evidence="1">
    <location>
        <begin position="113"/>
        <end position="129"/>
    </location>
</feature>
<proteinExistence type="predicted"/>
<feature type="region of interest" description="Disordered" evidence="1">
    <location>
        <begin position="113"/>
        <end position="149"/>
    </location>
</feature>
<dbReference type="GeneID" id="63777187"/>
<feature type="signal peptide" evidence="2">
    <location>
        <begin position="1"/>
        <end position="16"/>
    </location>
</feature>
<dbReference type="EMBL" id="MCFJ01000013">
    <property type="protein sequence ID" value="ORY59607.1"/>
    <property type="molecule type" value="Genomic_DNA"/>
</dbReference>
<evidence type="ECO:0000256" key="1">
    <source>
        <dbReference type="SAM" id="MobiDB-lite"/>
    </source>
</evidence>